<evidence type="ECO:0000256" key="4">
    <source>
        <dbReference type="ARBA" id="ARBA00022692"/>
    </source>
</evidence>
<evidence type="ECO:0000256" key="2">
    <source>
        <dbReference type="ARBA" id="ARBA00022676"/>
    </source>
</evidence>
<reference evidence="9 10" key="1">
    <citation type="submission" date="2020-04" db="EMBL/GenBank/DDBJ databases">
        <title>Enterovirga sp. isolate from soil.</title>
        <authorList>
            <person name="Chea S."/>
            <person name="Kim D.-U."/>
        </authorList>
    </citation>
    <scope>NUCLEOTIDE SEQUENCE [LARGE SCALE GENOMIC DNA]</scope>
    <source>
        <strain evidence="9 10">DB1703</strain>
    </source>
</reference>
<dbReference type="InterPro" id="IPR029044">
    <property type="entry name" value="Nucleotide-diphossugar_trans"/>
</dbReference>
<dbReference type="PANTHER" id="PTHR48090">
    <property type="entry name" value="UNDECAPRENYL-PHOSPHATE 4-DEOXY-4-FORMAMIDO-L-ARABINOSE TRANSFERASE-RELATED"/>
    <property type="match status" value="1"/>
</dbReference>
<comment type="caution">
    <text evidence="9">The sequence shown here is derived from an EMBL/GenBank/DDBJ whole genome shotgun (WGS) entry which is preliminary data.</text>
</comment>
<keyword evidence="10" id="KW-1185">Reference proteome</keyword>
<dbReference type="GO" id="GO:0005886">
    <property type="term" value="C:plasma membrane"/>
    <property type="evidence" value="ECO:0007669"/>
    <property type="project" value="TreeGrafter"/>
</dbReference>
<evidence type="ECO:0000256" key="3">
    <source>
        <dbReference type="ARBA" id="ARBA00022679"/>
    </source>
</evidence>
<keyword evidence="3 9" id="KW-0808">Transferase</keyword>
<evidence type="ECO:0000313" key="9">
    <source>
        <dbReference type="EMBL" id="NNM74532.1"/>
    </source>
</evidence>
<keyword evidence="2" id="KW-0328">Glycosyltransferase</keyword>
<evidence type="ECO:0000256" key="5">
    <source>
        <dbReference type="ARBA" id="ARBA00022989"/>
    </source>
</evidence>
<dbReference type="PANTHER" id="PTHR48090:SF1">
    <property type="entry name" value="PROPHAGE BACTOPRENOL GLUCOSYL TRANSFERASE HOMOLOG"/>
    <property type="match status" value="1"/>
</dbReference>
<dbReference type="RefSeq" id="WP_171219957.1">
    <property type="nucleotide sequence ID" value="NZ_JABEPP010000005.1"/>
</dbReference>
<dbReference type="CDD" id="cd04187">
    <property type="entry name" value="DPM1_like_bac"/>
    <property type="match status" value="1"/>
</dbReference>
<organism evidence="9 10">
    <name type="scientific">Enterovirga aerilata</name>
    <dbReference type="NCBI Taxonomy" id="2730920"/>
    <lineage>
        <taxon>Bacteria</taxon>
        <taxon>Pseudomonadati</taxon>
        <taxon>Pseudomonadota</taxon>
        <taxon>Alphaproteobacteria</taxon>
        <taxon>Hyphomicrobiales</taxon>
        <taxon>Methylobacteriaceae</taxon>
        <taxon>Enterovirga</taxon>
    </lineage>
</organism>
<feature type="transmembrane region" description="Helical" evidence="7">
    <location>
        <begin position="230"/>
        <end position="252"/>
    </location>
</feature>
<evidence type="ECO:0000256" key="6">
    <source>
        <dbReference type="ARBA" id="ARBA00023136"/>
    </source>
</evidence>
<dbReference type="InterPro" id="IPR050256">
    <property type="entry name" value="Glycosyltransferase_2"/>
</dbReference>
<sequence length="311" mass="34974">MRRLSIVTPCFNEEGGIAACHAAVREVMARELPGYDYEHIFIDNASTDRTVALLREIAASDPRVKVIVNARNFGPARSPYHAMLQASGDAVIPVLADLQTPPEIIPEMVAAWERGSKVVVAVRRGTAEAGFTKWARDRFYRLMRALSKIEQIPNFIGYGLYDRVFMEALRGLNEPDPYFRGLVAEIGFERATIEYDQPPRRHGRSSYRFFDYVDYAFLGLFSYSRAPLRLMTLAGICVASLSFLIGLVYLIAKLLFWYSIPAGTAPILIAVFFLGAVQILAIGVVGEYVGLLLTYSRRFPLVIEKERINYD</sequence>
<evidence type="ECO:0000313" key="10">
    <source>
        <dbReference type="Proteomes" id="UP000564885"/>
    </source>
</evidence>
<dbReference type="EMBL" id="JABEPP010000005">
    <property type="protein sequence ID" value="NNM74532.1"/>
    <property type="molecule type" value="Genomic_DNA"/>
</dbReference>
<comment type="subcellular location">
    <subcellularLocation>
        <location evidence="1">Membrane</location>
        <topology evidence="1">Multi-pass membrane protein</topology>
    </subcellularLocation>
</comment>
<keyword evidence="5 7" id="KW-1133">Transmembrane helix</keyword>
<gene>
    <name evidence="9" type="ORF">HJG44_19415</name>
</gene>
<feature type="domain" description="Glycosyltransferase 2-like" evidence="8">
    <location>
        <begin position="5"/>
        <end position="151"/>
    </location>
</feature>
<dbReference type="InterPro" id="IPR001173">
    <property type="entry name" value="Glyco_trans_2-like"/>
</dbReference>
<keyword evidence="6 7" id="KW-0472">Membrane</keyword>
<protein>
    <submittedName>
        <fullName evidence="9">Glycosyltransferase family 2 protein</fullName>
    </submittedName>
</protein>
<feature type="transmembrane region" description="Helical" evidence="7">
    <location>
        <begin position="267"/>
        <end position="295"/>
    </location>
</feature>
<proteinExistence type="predicted"/>
<dbReference type="SUPFAM" id="SSF53448">
    <property type="entry name" value="Nucleotide-diphospho-sugar transferases"/>
    <property type="match status" value="1"/>
</dbReference>
<dbReference type="AlphaFoldDB" id="A0A849I513"/>
<dbReference type="GO" id="GO:0016757">
    <property type="term" value="F:glycosyltransferase activity"/>
    <property type="evidence" value="ECO:0007669"/>
    <property type="project" value="UniProtKB-KW"/>
</dbReference>
<dbReference type="Pfam" id="PF00535">
    <property type="entry name" value="Glycos_transf_2"/>
    <property type="match status" value="1"/>
</dbReference>
<keyword evidence="4 7" id="KW-0812">Transmembrane</keyword>
<dbReference type="Gene3D" id="3.90.550.10">
    <property type="entry name" value="Spore Coat Polysaccharide Biosynthesis Protein SpsA, Chain A"/>
    <property type="match status" value="1"/>
</dbReference>
<dbReference type="Proteomes" id="UP000564885">
    <property type="component" value="Unassembled WGS sequence"/>
</dbReference>
<evidence type="ECO:0000256" key="7">
    <source>
        <dbReference type="SAM" id="Phobius"/>
    </source>
</evidence>
<evidence type="ECO:0000256" key="1">
    <source>
        <dbReference type="ARBA" id="ARBA00004141"/>
    </source>
</evidence>
<name>A0A849I513_9HYPH</name>
<accession>A0A849I513</accession>
<evidence type="ECO:0000259" key="8">
    <source>
        <dbReference type="Pfam" id="PF00535"/>
    </source>
</evidence>